<gene>
    <name evidence="2" type="ORF">TrLO_g3945</name>
</gene>
<keyword evidence="1" id="KW-0812">Transmembrane</keyword>
<feature type="transmembrane region" description="Helical" evidence="1">
    <location>
        <begin position="179"/>
        <end position="197"/>
    </location>
</feature>
<evidence type="ECO:0000256" key="1">
    <source>
        <dbReference type="SAM" id="Phobius"/>
    </source>
</evidence>
<dbReference type="OrthoDB" id="10349631at2759"/>
<evidence type="ECO:0000313" key="2">
    <source>
        <dbReference type="EMBL" id="GMI18035.1"/>
    </source>
</evidence>
<keyword evidence="3" id="KW-1185">Reference proteome</keyword>
<dbReference type="Proteomes" id="UP001165122">
    <property type="component" value="Unassembled WGS sequence"/>
</dbReference>
<feature type="transmembrane region" description="Helical" evidence="1">
    <location>
        <begin position="218"/>
        <end position="242"/>
    </location>
</feature>
<protein>
    <submittedName>
        <fullName evidence="2">Uncharacterized protein</fullName>
    </submittedName>
</protein>
<feature type="transmembrane region" description="Helical" evidence="1">
    <location>
        <begin position="108"/>
        <end position="132"/>
    </location>
</feature>
<keyword evidence="1" id="KW-1133">Transmembrane helix</keyword>
<comment type="caution">
    <text evidence="2">The sequence shown here is derived from an EMBL/GenBank/DDBJ whole genome shotgun (WGS) entry which is preliminary data.</text>
</comment>
<dbReference type="AlphaFoldDB" id="A0A9W7L0L4"/>
<sequence>MCATIALLSQENWPACSSKTGLSALPITLGIVNTTFFTFCICWGLWMISTLRKLKMFQINPVTKALSFTIASSFFGTMHQGVETIQMLVNDVDLHATFYGGEGIPTPFGSLCLAGIGAFLVLADFAIPLLWIQIASAGMNKADAATRAKKANKFTQCMSGFFTISFLGIWFMGGATAGGSYSILWMMIICGLFNIGARKLRAQLAKPGEEQTKTITDIMSFVRSMTIGMVLYILVVVMFIMNSADKLSNDSHKWFLWAGLLYHMLGWLIYLNMRYIRSSLDKKLSKLKANGGRVLPTTMASSTASSVE</sequence>
<feature type="transmembrane region" description="Helical" evidence="1">
    <location>
        <begin position="27"/>
        <end position="46"/>
    </location>
</feature>
<evidence type="ECO:0000313" key="3">
    <source>
        <dbReference type="Proteomes" id="UP001165122"/>
    </source>
</evidence>
<feature type="transmembrane region" description="Helical" evidence="1">
    <location>
        <begin position="254"/>
        <end position="273"/>
    </location>
</feature>
<accession>A0A9W7L0L4</accession>
<feature type="transmembrane region" description="Helical" evidence="1">
    <location>
        <begin position="66"/>
        <end position="88"/>
    </location>
</feature>
<reference evidence="3" key="1">
    <citation type="journal article" date="2023" name="Commun. Biol.">
        <title>Genome analysis of Parmales, the sister group of diatoms, reveals the evolutionary specialization of diatoms from phago-mixotrophs to photoautotrophs.</title>
        <authorList>
            <person name="Ban H."/>
            <person name="Sato S."/>
            <person name="Yoshikawa S."/>
            <person name="Yamada K."/>
            <person name="Nakamura Y."/>
            <person name="Ichinomiya M."/>
            <person name="Sato N."/>
            <person name="Blanc-Mathieu R."/>
            <person name="Endo H."/>
            <person name="Kuwata A."/>
            <person name="Ogata H."/>
        </authorList>
    </citation>
    <scope>NUCLEOTIDE SEQUENCE [LARGE SCALE GENOMIC DNA]</scope>
    <source>
        <strain evidence="3">NIES 3700</strain>
    </source>
</reference>
<organism evidence="2 3">
    <name type="scientific">Triparma laevis f. longispina</name>
    <dbReference type="NCBI Taxonomy" id="1714387"/>
    <lineage>
        <taxon>Eukaryota</taxon>
        <taxon>Sar</taxon>
        <taxon>Stramenopiles</taxon>
        <taxon>Ochrophyta</taxon>
        <taxon>Bolidophyceae</taxon>
        <taxon>Parmales</taxon>
        <taxon>Triparmaceae</taxon>
        <taxon>Triparma</taxon>
    </lineage>
</organism>
<name>A0A9W7L0L4_9STRA</name>
<feature type="transmembrane region" description="Helical" evidence="1">
    <location>
        <begin position="153"/>
        <end position="173"/>
    </location>
</feature>
<dbReference type="EMBL" id="BRXW01000317">
    <property type="protein sequence ID" value="GMI18035.1"/>
    <property type="molecule type" value="Genomic_DNA"/>
</dbReference>
<proteinExistence type="predicted"/>
<keyword evidence="1" id="KW-0472">Membrane</keyword>